<accession>A0A267MRJ6</accession>
<feature type="region of interest" description="Disordered" evidence="1">
    <location>
        <begin position="157"/>
        <end position="217"/>
    </location>
</feature>
<sequence length="464" mass="54114">MKIGINFHKILDKGNNKREVAPKQIKTKVAQLKSALIEELLKNESEQVTKETKEKLVKYLKDMNVDDSKENMDTLKKIIKNEIPLSKELFKRVNNIRAKYNLIKDIKTNEGIKLPEELYKEEIDKIPLKKINELLSESSGKDNTLVKGNVKENVEENIPKEGPIKESIAEENVEKKNTSPEKNEIIKNNLNKKNDETEPMEKKTESSNEKPNNKEVVNKETKENFVLDKTTDKILFLIKNNLKVNLENLDKAKYIFKEEKISEDIKELIESIDDPKVKNIIKKFILSKSNMDEGQPIKDNVKKMYSLLEAIKDELSEKDSPAQREQVDKLLDTMKFLDKVNKEMYYMQVPLLIDDDIRNLEMYMEKKDGKKKSIEGKGISFTLETKNLGDITCQINVNDENMNLKFHVNDDEIMNKMKNKEDKLKNHLEDMDFENILIKYLVGIKKDEIVYLENKEINFVDVKV</sequence>
<organism evidence="2 3">
    <name type="scientific">Anaeromicrobium sediminis</name>
    <dbReference type="NCBI Taxonomy" id="1478221"/>
    <lineage>
        <taxon>Bacteria</taxon>
        <taxon>Bacillati</taxon>
        <taxon>Bacillota</taxon>
        <taxon>Clostridia</taxon>
        <taxon>Peptostreptococcales</taxon>
        <taxon>Thermotaleaceae</taxon>
        <taxon>Anaeromicrobium</taxon>
    </lineage>
</organism>
<evidence type="ECO:0000256" key="1">
    <source>
        <dbReference type="SAM" id="MobiDB-lite"/>
    </source>
</evidence>
<evidence type="ECO:0000313" key="2">
    <source>
        <dbReference type="EMBL" id="PAB61360.1"/>
    </source>
</evidence>
<gene>
    <name evidence="2" type="ORF">CCE28_02720</name>
</gene>
<reference evidence="2 3" key="1">
    <citation type="submission" date="2017-06" db="EMBL/GenBank/DDBJ databases">
        <title>Draft genome sequence of anaerobic fermentative bacterium Anaeromicrobium sediminis DY2726D isolated from West Pacific Ocean sediments.</title>
        <authorList>
            <person name="Zeng X."/>
        </authorList>
    </citation>
    <scope>NUCLEOTIDE SEQUENCE [LARGE SCALE GENOMIC DNA]</scope>
    <source>
        <strain evidence="2 3">DY2726D</strain>
    </source>
</reference>
<name>A0A267MRJ6_9FIRM</name>
<evidence type="ECO:0000313" key="3">
    <source>
        <dbReference type="Proteomes" id="UP000216024"/>
    </source>
</evidence>
<dbReference type="Proteomes" id="UP000216024">
    <property type="component" value="Unassembled WGS sequence"/>
</dbReference>
<evidence type="ECO:0008006" key="4">
    <source>
        <dbReference type="Google" id="ProtNLM"/>
    </source>
</evidence>
<feature type="compositionally biased region" description="Basic and acidic residues" evidence="1">
    <location>
        <begin position="192"/>
        <end position="217"/>
    </location>
</feature>
<comment type="caution">
    <text evidence="2">The sequence shown here is derived from an EMBL/GenBank/DDBJ whole genome shotgun (WGS) entry which is preliminary data.</text>
</comment>
<protein>
    <recommendedName>
        <fullName evidence="4">Flagellar hook-length control protein-like C-terminal domain-containing protein</fullName>
    </recommendedName>
</protein>
<dbReference type="EMBL" id="NIBG01000001">
    <property type="protein sequence ID" value="PAB61360.1"/>
    <property type="molecule type" value="Genomic_DNA"/>
</dbReference>
<proteinExistence type="predicted"/>
<keyword evidence="3" id="KW-1185">Reference proteome</keyword>
<feature type="compositionally biased region" description="Basic and acidic residues" evidence="1">
    <location>
        <begin position="157"/>
        <end position="185"/>
    </location>
</feature>
<dbReference type="AlphaFoldDB" id="A0A267MRJ6"/>
<dbReference type="RefSeq" id="WP_095130699.1">
    <property type="nucleotide sequence ID" value="NZ_NIBG01000001.1"/>
</dbReference>